<dbReference type="EMBL" id="CH474046">
    <property type="protein sequence ID" value="EDL88969.1"/>
    <property type="molecule type" value="Genomic_DNA"/>
</dbReference>
<dbReference type="AlphaFoldDB" id="A6KG12"/>
<name>A6KG12_RAT</name>
<feature type="region of interest" description="Disordered" evidence="1">
    <location>
        <begin position="1"/>
        <end position="22"/>
    </location>
</feature>
<sequence length="35" mass="3949">MSPGQSTASKPSDRSFILDKMSEEDDAYDFTTDYI</sequence>
<gene>
    <name evidence="2 4" type="primary">Gnl3</name>
    <name evidence="2" type="ORF">rCG_42352</name>
</gene>
<accession>A6KG12</accession>
<protein>
    <submittedName>
        <fullName evidence="2">Guanine nucleotide binding protein-like 3 (Nucleolar), isoform CRA_c</fullName>
    </submittedName>
</protein>
<evidence type="ECO:0000313" key="2">
    <source>
        <dbReference type="EMBL" id="EDL88969.1"/>
    </source>
</evidence>
<organism evidence="2 3">
    <name type="scientific">Rattus norvegicus</name>
    <name type="common">Rat</name>
    <dbReference type="NCBI Taxonomy" id="10116"/>
    <lineage>
        <taxon>Eukaryota</taxon>
        <taxon>Metazoa</taxon>
        <taxon>Chordata</taxon>
        <taxon>Craniata</taxon>
        <taxon>Vertebrata</taxon>
        <taxon>Euteleostomi</taxon>
        <taxon>Mammalia</taxon>
        <taxon>Eutheria</taxon>
        <taxon>Euarchontoglires</taxon>
        <taxon>Glires</taxon>
        <taxon>Rodentia</taxon>
        <taxon>Myomorpha</taxon>
        <taxon>Muroidea</taxon>
        <taxon>Muridae</taxon>
        <taxon>Murinae</taxon>
        <taxon>Rattus</taxon>
    </lineage>
</organism>
<reference evidence="3" key="1">
    <citation type="submission" date="2005-09" db="EMBL/GenBank/DDBJ databases">
        <authorList>
            <person name="Mural R.J."/>
            <person name="Li P.W."/>
            <person name="Adams M.D."/>
            <person name="Amanatides P.G."/>
            <person name="Baden-Tillson H."/>
            <person name="Barnstead M."/>
            <person name="Chin S.H."/>
            <person name="Dew I."/>
            <person name="Evans C.A."/>
            <person name="Ferriera S."/>
            <person name="Flanigan M."/>
            <person name="Fosler C."/>
            <person name="Glodek A."/>
            <person name="Gu Z."/>
            <person name="Holt R.A."/>
            <person name="Jennings D."/>
            <person name="Kraft C.L."/>
            <person name="Lu F."/>
            <person name="Nguyen T."/>
            <person name="Nusskern D.R."/>
            <person name="Pfannkoch C.M."/>
            <person name="Sitter C."/>
            <person name="Sutton G.G."/>
            <person name="Venter J.C."/>
            <person name="Wang Z."/>
            <person name="Woodage T."/>
            <person name="Zheng X.H."/>
            <person name="Zhong F."/>
        </authorList>
    </citation>
    <scope>NUCLEOTIDE SEQUENCE [LARGE SCALE GENOMIC DNA]</scope>
    <source>
        <strain>BN</strain>
        <strain evidence="3">Sprague-Dawley</strain>
    </source>
</reference>
<feature type="compositionally biased region" description="Basic and acidic residues" evidence="1">
    <location>
        <begin position="11"/>
        <end position="21"/>
    </location>
</feature>
<evidence type="ECO:0000313" key="4">
    <source>
        <dbReference type="RGD" id="631354"/>
    </source>
</evidence>
<evidence type="ECO:0000256" key="1">
    <source>
        <dbReference type="SAM" id="MobiDB-lite"/>
    </source>
</evidence>
<dbReference type="RGD" id="631354">
    <property type="gene designation" value="Gnl3"/>
</dbReference>
<evidence type="ECO:0000313" key="3">
    <source>
        <dbReference type="Proteomes" id="UP000234681"/>
    </source>
</evidence>
<proteinExistence type="predicted"/>
<feature type="compositionally biased region" description="Polar residues" evidence="1">
    <location>
        <begin position="1"/>
        <end position="10"/>
    </location>
</feature>
<dbReference type="Proteomes" id="UP000234681">
    <property type="component" value="Chromosome 16"/>
</dbReference>